<feature type="region of interest" description="Disordered" evidence="1">
    <location>
        <begin position="248"/>
        <end position="563"/>
    </location>
</feature>
<feature type="compositionally biased region" description="Polar residues" evidence="1">
    <location>
        <begin position="248"/>
        <end position="274"/>
    </location>
</feature>
<sequence length="563" mass="58016">MSDTSVNDHLEGILSDFEALKRSFDIEDEIPAFSPTPSHGSSFSPSPSSNRANEGRGSTNHTPPAYQSRITVGPSPTQSPVLRNKIVTSLSFNRGTAGGPAVRANGSAGAGISRASSFQSRFNPNGFSSSVSGLGSDSDSLRSSSSSSSLDCQASSSSSKPGPCASSPSAAVAGGLPQGFVGRREFRAPGVVGGAGLKKFSSHGNVFRSEADGSPSAVIHGSMPSLDLQSGIGNRGVAFLGARFGQTGATWSPHRQQGSATTTAPSPRNMTSTPKPKEPGKLNKFPLDLDNLGAKPQVSAVPVETSSPPKPPPRSHPKPASTPASTPAPSVPGSSSGAVDMGLPHTNGEKAGPAMAPGPFRIPAVMGTPVPPAQTPEQPLTSLPQVVPLAPSVPQPTVTASSEPQQGATGAESENVGSTDKEVPLANESAGLAAEERQKADEIQEVLPSNESVGSPDEEVMQANESVDSSEKEVLPPTENVGPTNKEMPRTNEGVGLPNKEFPPANENRIASFSRADDIAPRSKEDIRHGSNHHDNEKKEGPPLQQKSLAKDEGKAHNPQVCV</sequence>
<feature type="compositionally biased region" description="Low complexity" evidence="1">
    <location>
        <begin position="318"/>
        <end position="339"/>
    </location>
</feature>
<feature type="compositionally biased region" description="Polar residues" evidence="1">
    <location>
        <begin position="375"/>
        <end position="384"/>
    </location>
</feature>
<feature type="compositionally biased region" description="Polar residues" evidence="1">
    <location>
        <begin position="50"/>
        <end position="62"/>
    </location>
</feature>
<feature type="compositionally biased region" description="Polar residues" evidence="1">
    <location>
        <begin position="395"/>
        <end position="408"/>
    </location>
</feature>
<feature type="region of interest" description="Disordered" evidence="1">
    <location>
        <begin position="28"/>
        <end position="112"/>
    </location>
</feature>
<evidence type="ECO:0000256" key="1">
    <source>
        <dbReference type="SAM" id="MobiDB-lite"/>
    </source>
</evidence>
<feature type="compositionally biased region" description="Polar residues" evidence="1">
    <location>
        <begin position="68"/>
        <end position="94"/>
    </location>
</feature>
<evidence type="ECO:0000313" key="2">
    <source>
        <dbReference type="EMBL" id="KAI1883987.1"/>
    </source>
</evidence>
<reference evidence="2" key="1">
    <citation type="submission" date="2021-01" db="EMBL/GenBank/DDBJ databases">
        <authorList>
            <person name="Zahm M."/>
            <person name="Roques C."/>
            <person name="Cabau C."/>
            <person name="Klopp C."/>
            <person name="Donnadieu C."/>
            <person name="Jouanno E."/>
            <person name="Lampietro C."/>
            <person name="Louis A."/>
            <person name="Herpin A."/>
            <person name="Echchiki A."/>
            <person name="Berthelot C."/>
            <person name="Parey E."/>
            <person name="Roest-Crollius H."/>
            <person name="Braasch I."/>
            <person name="Postlethwait J."/>
            <person name="Bobe J."/>
            <person name="Montfort J."/>
            <person name="Bouchez O."/>
            <person name="Begum T."/>
            <person name="Mejri S."/>
            <person name="Adams A."/>
            <person name="Chen W.-J."/>
            <person name="Guiguen Y."/>
        </authorList>
    </citation>
    <scope>NUCLEOTIDE SEQUENCE</scope>
    <source>
        <tissue evidence="2">Blood</tissue>
    </source>
</reference>
<dbReference type="OrthoDB" id="416553at2759"/>
<keyword evidence="3" id="KW-1185">Reference proteome</keyword>
<comment type="caution">
    <text evidence="2">The sequence shown here is derived from an EMBL/GenBank/DDBJ whole genome shotgun (WGS) entry which is preliminary data.</text>
</comment>
<feature type="compositionally biased region" description="Basic and acidic residues" evidence="1">
    <location>
        <begin position="515"/>
        <end position="541"/>
    </location>
</feature>
<protein>
    <submittedName>
        <fullName evidence="2">Uncharacterized protein</fullName>
    </submittedName>
</protein>
<dbReference type="EMBL" id="JAERUA010000022">
    <property type="protein sequence ID" value="KAI1883987.1"/>
    <property type="molecule type" value="Genomic_DNA"/>
</dbReference>
<organism evidence="2 3">
    <name type="scientific">Albula goreensis</name>
    <dbReference type="NCBI Taxonomy" id="1534307"/>
    <lineage>
        <taxon>Eukaryota</taxon>
        <taxon>Metazoa</taxon>
        <taxon>Chordata</taxon>
        <taxon>Craniata</taxon>
        <taxon>Vertebrata</taxon>
        <taxon>Euteleostomi</taxon>
        <taxon>Actinopterygii</taxon>
        <taxon>Neopterygii</taxon>
        <taxon>Teleostei</taxon>
        <taxon>Albuliformes</taxon>
        <taxon>Albulidae</taxon>
        <taxon>Albula</taxon>
    </lineage>
</organism>
<evidence type="ECO:0000313" key="3">
    <source>
        <dbReference type="Proteomes" id="UP000829720"/>
    </source>
</evidence>
<feature type="region of interest" description="Disordered" evidence="1">
    <location>
        <begin position="129"/>
        <end position="171"/>
    </location>
</feature>
<dbReference type="AlphaFoldDB" id="A0A8T3CJ55"/>
<feature type="compositionally biased region" description="Low complexity" evidence="1">
    <location>
        <begin position="35"/>
        <end position="49"/>
    </location>
</feature>
<name>A0A8T3CJ55_9TELE</name>
<accession>A0A8T3CJ55</accession>
<proteinExistence type="predicted"/>
<dbReference type="Proteomes" id="UP000829720">
    <property type="component" value="Unassembled WGS sequence"/>
</dbReference>
<gene>
    <name evidence="2" type="ORF">AGOR_G00221750</name>
</gene>